<protein>
    <submittedName>
        <fullName evidence="2">Uncharacterized protein</fullName>
    </submittedName>
</protein>
<feature type="non-terminal residue" evidence="2">
    <location>
        <position position="141"/>
    </location>
</feature>
<feature type="transmembrane region" description="Helical" evidence="1">
    <location>
        <begin position="114"/>
        <end position="131"/>
    </location>
</feature>
<evidence type="ECO:0000256" key="1">
    <source>
        <dbReference type="SAM" id="Phobius"/>
    </source>
</evidence>
<sequence length="141" mass="15623">MKLSCEKHEADDWKAKSIIAIIVGVVALIAFFVGVWMNDIVVMIVPVSIITFFGVMSLSSLHSITSTGSKNDTKGVMRKSITATLILVFVIMLALTLKGEIDFSKIPGSITDNFVYIIITIIGFYFGTRTVNEFLQKWRPS</sequence>
<dbReference type="EMBL" id="LAZR01033605">
    <property type="protein sequence ID" value="KKL47608.1"/>
    <property type="molecule type" value="Genomic_DNA"/>
</dbReference>
<reference evidence="2" key="1">
    <citation type="journal article" date="2015" name="Nature">
        <title>Complex archaea that bridge the gap between prokaryotes and eukaryotes.</title>
        <authorList>
            <person name="Spang A."/>
            <person name="Saw J.H."/>
            <person name="Jorgensen S.L."/>
            <person name="Zaremba-Niedzwiedzka K."/>
            <person name="Martijn J."/>
            <person name="Lind A.E."/>
            <person name="van Eijk R."/>
            <person name="Schleper C."/>
            <person name="Guy L."/>
            <person name="Ettema T.J."/>
        </authorList>
    </citation>
    <scope>NUCLEOTIDE SEQUENCE</scope>
</reference>
<comment type="caution">
    <text evidence="2">The sequence shown here is derived from an EMBL/GenBank/DDBJ whole genome shotgun (WGS) entry which is preliminary data.</text>
</comment>
<dbReference type="AlphaFoldDB" id="A0A0F9CDX5"/>
<keyword evidence="1" id="KW-1133">Transmembrane helix</keyword>
<feature type="transmembrane region" description="Helical" evidence="1">
    <location>
        <begin position="43"/>
        <end position="64"/>
    </location>
</feature>
<accession>A0A0F9CDX5</accession>
<evidence type="ECO:0000313" key="2">
    <source>
        <dbReference type="EMBL" id="KKL47608.1"/>
    </source>
</evidence>
<name>A0A0F9CDX5_9ZZZZ</name>
<keyword evidence="1" id="KW-0812">Transmembrane</keyword>
<organism evidence="2">
    <name type="scientific">marine sediment metagenome</name>
    <dbReference type="NCBI Taxonomy" id="412755"/>
    <lineage>
        <taxon>unclassified sequences</taxon>
        <taxon>metagenomes</taxon>
        <taxon>ecological metagenomes</taxon>
    </lineage>
</organism>
<proteinExistence type="predicted"/>
<feature type="transmembrane region" description="Helical" evidence="1">
    <location>
        <begin position="76"/>
        <end position="94"/>
    </location>
</feature>
<feature type="transmembrane region" description="Helical" evidence="1">
    <location>
        <begin position="18"/>
        <end position="37"/>
    </location>
</feature>
<keyword evidence="1" id="KW-0472">Membrane</keyword>
<gene>
    <name evidence="2" type="ORF">LCGC14_2333820</name>
</gene>